<dbReference type="InterPro" id="IPR050832">
    <property type="entry name" value="Bact_Acetyltransf"/>
</dbReference>
<dbReference type="PANTHER" id="PTHR43877">
    <property type="entry name" value="AMINOALKYLPHOSPHONATE N-ACETYLTRANSFERASE-RELATED-RELATED"/>
    <property type="match status" value="1"/>
</dbReference>
<evidence type="ECO:0000313" key="5">
    <source>
        <dbReference type="Proteomes" id="UP000095210"/>
    </source>
</evidence>
<dbReference type="PANTHER" id="PTHR43877:SF1">
    <property type="entry name" value="ACETYLTRANSFERASE"/>
    <property type="match status" value="1"/>
</dbReference>
<proteinExistence type="predicted"/>
<sequence>MNEELLPVDLHRLDPLLPDRFPQPRGPLLHAALPDGRRVSAACVVSRHPPGSIATLWSARWSCALFPLSGAATESAELRALVEVWRAELDRLSPPAQDSACEITWPSRDVDGTRVFLDHCLMPLTVLAVRTSDRTAPIPRASGTTVRRATPSDLDAAAEIALHETRYSALVGGTMLRPDHVELKRAGLRARLAAGAPVWLAERDGLPVGLAECSWSTVRSDDLESRLRPGTWGYVNCLSVLPTLRGGGVGSILMAAAHRHFTEGGASGTYLYYNPANPLSTVFWPTQGYRPLWTVWEVRPAAALR</sequence>
<dbReference type="GO" id="GO:0016747">
    <property type="term" value="F:acyltransferase activity, transferring groups other than amino-acyl groups"/>
    <property type="evidence" value="ECO:0007669"/>
    <property type="project" value="InterPro"/>
</dbReference>
<keyword evidence="5" id="KW-1185">Reference proteome</keyword>
<dbReference type="InterPro" id="IPR000182">
    <property type="entry name" value="GNAT_dom"/>
</dbReference>
<dbReference type="AlphaFoldDB" id="A0AAC9HNW5"/>
<keyword evidence="1" id="KW-0808">Transferase</keyword>
<reference evidence="5" key="1">
    <citation type="submission" date="2016-03" db="EMBL/GenBank/DDBJ databases">
        <title>Complete genome sequence of the type strain Actinoalloteichus hymeniacidonis DSM 45092.</title>
        <authorList>
            <person name="Schaffert L."/>
            <person name="Albersmeier A."/>
            <person name="Winkler A."/>
            <person name="Kalinowski J."/>
            <person name="Zotchev S."/>
            <person name="Ruckert C."/>
        </authorList>
    </citation>
    <scope>NUCLEOTIDE SEQUENCE [LARGE SCALE GENOMIC DNA]</scope>
    <source>
        <strain evidence="5">HPA177(T) (DSM 45092(T))</strain>
    </source>
</reference>
<dbReference type="Pfam" id="PF00583">
    <property type="entry name" value="Acetyltransf_1"/>
    <property type="match status" value="1"/>
</dbReference>
<dbReference type="Proteomes" id="UP000095210">
    <property type="component" value="Chromosome"/>
</dbReference>
<dbReference type="InterPro" id="IPR016181">
    <property type="entry name" value="Acyl_CoA_acyltransferase"/>
</dbReference>
<organism evidence="4 5">
    <name type="scientific">Actinoalloteichus hymeniacidonis</name>
    <dbReference type="NCBI Taxonomy" id="340345"/>
    <lineage>
        <taxon>Bacteria</taxon>
        <taxon>Bacillati</taxon>
        <taxon>Actinomycetota</taxon>
        <taxon>Actinomycetes</taxon>
        <taxon>Pseudonocardiales</taxon>
        <taxon>Pseudonocardiaceae</taxon>
        <taxon>Actinoalloteichus</taxon>
    </lineage>
</organism>
<dbReference type="KEGG" id="ahm:TL08_10240"/>
<evidence type="ECO:0000313" key="4">
    <source>
        <dbReference type="EMBL" id="AOS62862.1"/>
    </source>
</evidence>
<dbReference type="PROSITE" id="PS51186">
    <property type="entry name" value="GNAT"/>
    <property type="match status" value="1"/>
</dbReference>
<evidence type="ECO:0000256" key="2">
    <source>
        <dbReference type="ARBA" id="ARBA00023315"/>
    </source>
</evidence>
<dbReference type="RefSeq" id="WP_069848405.1">
    <property type="nucleotide sequence ID" value="NZ_CP014859.1"/>
</dbReference>
<dbReference type="CDD" id="cd04301">
    <property type="entry name" value="NAT_SF"/>
    <property type="match status" value="1"/>
</dbReference>
<accession>A0AAC9HNW5</accession>
<dbReference type="Gene3D" id="3.40.630.30">
    <property type="match status" value="1"/>
</dbReference>
<name>A0AAC9HNW5_9PSEU</name>
<protein>
    <submittedName>
        <fullName evidence="4">Acetyltransferase (GNAT) family protein</fullName>
    </submittedName>
</protein>
<gene>
    <name evidence="4" type="ORF">TL08_10240</name>
</gene>
<dbReference type="SUPFAM" id="SSF55729">
    <property type="entry name" value="Acyl-CoA N-acyltransferases (Nat)"/>
    <property type="match status" value="1"/>
</dbReference>
<evidence type="ECO:0000259" key="3">
    <source>
        <dbReference type="PROSITE" id="PS51186"/>
    </source>
</evidence>
<evidence type="ECO:0000256" key="1">
    <source>
        <dbReference type="ARBA" id="ARBA00022679"/>
    </source>
</evidence>
<keyword evidence="2" id="KW-0012">Acyltransferase</keyword>
<feature type="domain" description="N-acetyltransferase" evidence="3">
    <location>
        <begin position="144"/>
        <end position="305"/>
    </location>
</feature>
<dbReference type="EMBL" id="CP014859">
    <property type="protein sequence ID" value="AOS62862.1"/>
    <property type="molecule type" value="Genomic_DNA"/>
</dbReference>